<dbReference type="AlphaFoldDB" id="A0AB33XTE5"/>
<name>A0AB33XTE5_LACRH</name>
<comment type="caution">
    <text evidence="1">The sequence shown here is derived from an EMBL/GenBank/DDBJ whole genome shotgun (WGS) entry which is preliminary data.</text>
</comment>
<reference evidence="1 2" key="1">
    <citation type="journal article" date="2013" name="Genome Announc.">
        <title>Draft Genome Sequence of Staphylococcus simulans UMC-CNS-990, Isolated from a Case of Chronic Bovine Mastitis.</title>
        <authorList>
            <person name="Calcutt M.J."/>
            <person name="Foecking M.F."/>
            <person name="Hsieh H.Y."/>
            <person name="Perry J."/>
            <person name="Stewart G.C."/>
            <person name="Middleton J.R."/>
        </authorList>
    </citation>
    <scope>NUCLEOTIDE SEQUENCE [LARGE SCALE GENOMIC DNA]</scope>
    <source>
        <strain evidence="1 2">LRHMDP3</strain>
    </source>
</reference>
<organism evidence="1 2">
    <name type="scientific">Lacticaseibacillus rhamnosus LRHMDP3</name>
    <dbReference type="NCBI Taxonomy" id="1203259"/>
    <lineage>
        <taxon>Bacteria</taxon>
        <taxon>Bacillati</taxon>
        <taxon>Bacillota</taxon>
        <taxon>Bacilli</taxon>
        <taxon>Lactobacillales</taxon>
        <taxon>Lactobacillaceae</taxon>
        <taxon>Lacticaseibacillus</taxon>
    </lineage>
</organism>
<gene>
    <name evidence="1" type="ORF">LRHMDP3_1953</name>
</gene>
<proteinExistence type="predicted"/>
<accession>A0AB33XTE5</accession>
<dbReference type="Proteomes" id="UP000009352">
    <property type="component" value="Unassembled WGS sequence"/>
</dbReference>
<protein>
    <submittedName>
        <fullName evidence="1">Uncharacterized protein</fullName>
    </submittedName>
</protein>
<evidence type="ECO:0000313" key="2">
    <source>
        <dbReference type="Proteomes" id="UP000009352"/>
    </source>
</evidence>
<evidence type="ECO:0000313" key="1">
    <source>
        <dbReference type="EMBL" id="EKS50129.1"/>
    </source>
</evidence>
<dbReference type="EMBL" id="AMQX01000010">
    <property type="protein sequence ID" value="EKS50129.1"/>
    <property type="molecule type" value="Genomic_DNA"/>
</dbReference>
<sequence length="42" mass="5118">MFKFMSEKEVHMFNLKQFQMNAKLTLFKNVPIVHLWYKVASL</sequence>